<name>A0AAW2F8G1_9HYME</name>
<evidence type="ECO:0000313" key="2">
    <source>
        <dbReference type="Proteomes" id="UP001430953"/>
    </source>
</evidence>
<organism evidence="1 2">
    <name type="scientific">Cardiocondyla obscurior</name>
    <dbReference type="NCBI Taxonomy" id="286306"/>
    <lineage>
        <taxon>Eukaryota</taxon>
        <taxon>Metazoa</taxon>
        <taxon>Ecdysozoa</taxon>
        <taxon>Arthropoda</taxon>
        <taxon>Hexapoda</taxon>
        <taxon>Insecta</taxon>
        <taxon>Pterygota</taxon>
        <taxon>Neoptera</taxon>
        <taxon>Endopterygota</taxon>
        <taxon>Hymenoptera</taxon>
        <taxon>Apocrita</taxon>
        <taxon>Aculeata</taxon>
        <taxon>Formicoidea</taxon>
        <taxon>Formicidae</taxon>
        <taxon>Myrmicinae</taxon>
        <taxon>Cardiocondyla</taxon>
    </lineage>
</organism>
<comment type="caution">
    <text evidence="1">The sequence shown here is derived from an EMBL/GenBank/DDBJ whole genome shotgun (WGS) entry which is preliminary data.</text>
</comment>
<dbReference type="EMBL" id="JADYXP020000014">
    <property type="protein sequence ID" value="KAL0110217.1"/>
    <property type="molecule type" value="Genomic_DNA"/>
</dbReference>
<evidence type="ECO:0000313" key="1">
    <source>
        <dbReference type="EMBL" id="KAL0110217.1"/>
    </source>
</evidence>
<dbReference type="Proteomes" id="UP001430953">
    <property type="component" value="Unassembled WGS sequence"/>
</dbReference>
<dbReference type="AlphaFoldDB" id="A0AAW2F8G1"/>
<reference evidence="1 2" key="1">
    <citation type="submission" date="2023-03" db="EMBL/GenBank/DDBJ databases">
        <title>High recombination rates correlate with genetic variation in Cardiocondyla obscurior ants.</title>
        <authorList>
            <person name="Errbii M."/>
        </authorList>
    </citation>
    <scope>NUCLEOTIDE SEQUENCE [LARGE SCALE GENOMIC DNA]</scope>
    <source>
        <strain evidence="1">Alpha-2009</strain>
        <tissue evidence="1">Whole body</tissue>
    </source>
</reference>
<proteinExistence type="predicted"/>
<keyword evidence="2" id="KW-1185">Reference proteome</keyword>
<accession>A0AAW2F8G1</accession>
<gene>
    <name evidence="1" type="ORF">PUN28_013692</name>
</gene>
<sequence length="108" mass="12232">MSACGREADRRRNFDSLCAIPFRTLPPSVHARAQRYQSCAIKITTLYRLCGHLPEITAPVLLSRDISVAGKWSKLYVYKITTSTLCIYSSATFREINIPGEVKLHHFC</sequence>
<protein>
    <submittedName>
        <fullName evidence="1">Uncharacterized protein</fullName>
    </submittedName>
</protein>